<gene>
    <name evidence="5" type="ORF">EVA_17101</name>
</gene>
<evidence type="ECO:0000313" key="5">
    <source>
        <dbReference type="EMBL" id="EJW94792.1"/>
    </source>
</evidence>
<sequence>DPTFTGDAENAKIITCHLGNGSSISAVNAGKCVDTSMGLTPLAGVLMGTRCGDVDPSVVTYMEQKLGFHGQEMADYLNKQSGLLGVSGISSDMRDVTAAADEGNKRAQLAHDMLCYQIKKYIGAYSAAMGGLDCIVFTGGIGENDERVRKAVCEDMDYLGIKLDQEKNLRRGDEFLDLTADGGRVKILKICTNEELMIARDTLALVNG</sequence>
<dbReference type="Gene3D" id="3.30.420.40">
    <property type="match status" value="1"/>
</dbReference>
<dbReference type="PANTHER" id="PTHR21060">
    <property type="entry name" value="ACETATE KINASE"/>
    <property type="match status" value="1"/>
</dbReference>
<dbReference type="PRINTS" id="PR00471">
    <property type="entry name" value="ACETATEKNASE"/>
</dbReference>
<evidence type="ECO:0000256" key="2">
    <source>
        <dbReference type="ARBA" id="ARBA00022741"/>
    </source>
</evidence>
<evidence type="ECO:0000256" key="4">
    <source>
        <dbReference type="ARBA" id="ARBA00022840"/>
    </source>
</evidence>
<dbReference type="Pfam" id="PF00871">
    <property type="entry name" value="Acetate_kinase"/>
    <property type="match status" value="1"/>
</dbReference>
<keyword evidence="3 5" id="KW-0418">Kinase</keyword>
<evidence type="ECO:0000256" key="3">
    <source>
        <dbReference type="ARBA" id="ARBA00022777"/>
    </source>
</evidence>
<dbReference type="PROSITE" id="PS01076">
    <property type="entry name" value="ACETATE_KINASE_2"/>
    <property type="match status" value="1"/>
</dbReference>
<proteinExistence type="inferred from homology"/>
<dbReference type="GO" id="GO:0008776">
    <property type="term" value="F:acetate kinase activity"/>
    <property type="evidence" value="ECO:0007669"/>
    <property type="project" value="TreeGrafter"/>
</dbReference>
<dbReference type="HAMAP" id="MF_00020">
    <property type="entry name" value="Acetate_kinase"/>
    <property type="match status" value="1"/>
</dbReference>
<evidence type="ECO:0000256" key="1">
    <source>
        <dbReference type="ARBA" id="ARBA00022679"/>
    </source>
</evidence>
<keyword evidence="1" id="KW-0808">Transferase</keyword>
<dbReference type="InterPro" id="IPR004372">
    <property type="entry name" value="Ac/propionate_kinase"/>
</dbReference>
<protein>
    <submittedName>
        <fullName evidence="5">Acetate kinase</fullName>
    </submittedName>
</protein>
<dbReference type="InterPro" id="IPR023865">
    <property type="entry name" value="Aliphatic_acid_kinase_CS"/>
</dbReference>
<dbReference type="EMBL" id="AMCI01006171">
    <property type="protein sequence ID" value="EJW94792.1"/>
    <property type="molecule type" value="Genomic_DNA"/>
</dbReference>
<keyword evidence="2" id="KW-0547">Nucleotide-binding</keyword>
<dbReference type="GO" id="GO:0006083">
    <property type="term" value="P:acetate metabolic process"/>
    <property type="evidence" value="ECO:0007669"/>
    <property type="project" value="TreeGrafter"/>
</dbReference>
<accession>J9FZ13</accession>
<dbReference type="SUPFAM" id="SSF53067">
    <property type="entry name" value="Actin-like ATPase domain"/>
    <property type="match status" value="1"/>
</dbReference>
<dbReference type="InterPro" id="IPR043129">
    <property type="entry name" value="ATPase_NBD"/>
</dbReference>
<keyword evidence="4" id="KW-0067">ATP-binding</keyword>
<name>J9FZ13_9ZZZZ</name>
<dbReference type="GO" id="GO:0005524">
    <property type="term" value="F:ATP binding"/>
    <property type="evidence" value="ECO:0007669"/>
    <property type="project" value="UniProtKB-KW"/>
</dbReference>
<dbReference type="InterPro" id="IPR000890">
    <property type="entry name" value="Aliphatic_acid_kin_short-chain"/>
</dbReference>
<dbReference type="AlphaFoldDB" id="J9FZ13"/>
<reference evidence="5" key="1">
    <citation type="journal article" date="2012" name="PLoS ONE">
        <title>Gene sets for utilization of primary and secondary nutrition supplies in the distal gut of endangered iberian lynx.</title>
        <authorList>
            <person name="Alcaide M."/>
            <person name="Messina E."/>
            <person name="Richter M."/>
            <person name="Bargiela R."/>
            <person name="Peplies J."/>
            <person name="Huws S.A."/>
            <person name="Newbold C.J."/>
            <person name="Golyshin P.N."/>
            <person name="Simon M.A."/>
            <person name="Lopez G."/>
            <person name="Yakimov M.M."/>
            <person name="Ferrer M."/>
        </authorList>
    </citation>
    <scope>NUCLEOTIDE SEQUENCE</scope>
</reference>
<comment type="caution">
    <text evidence="5">The sequence shown here is derived from an EMBL/GenBank/DDBJ whole genome shotgun (WGS) entry which is preliminary data.</text>
</comment>
<organism evidence="5">
    <name type="scientific">gut metagenome</name>
    <dbReference type="NCBI Taxonomy" id="749906"/>
    <lineage>
        <taxon>unclassified sequences</taxon>
        <taxon>metagenomes</taxon>
        <taxon>organismal metagenomes</taxon>
    </lineage>
</organism>
<dbReference type="PANTHER" id="PTHR21060:SF15">
    <property type="entry name" value="ACETATE KINASE-RELATED"/>
    <property type="match status" value="1"/>
</dbReference>
<feature type="non-terminal residue" evidence="5">
    <location>
        <position position="1"/>
    </location>
</feature>